<evidence type="ECO:0000256" key="2">
    <source>
        <dbReference type="SAM" id="SignalP"/>
    </source>
</evidence>
<gene>
    <name evidence="3" type="ORF">C2857_000021</name>
</gene>
<dbReference type="OrthoDB" id="10279407at2759"/>
<keyword evidence="4" id="KW-1185">Reference proteome</keyword>
<protein>
    <submittedName>
        <fullName evidence="3">Uncharacterized protein</fullName>
    </submittedName>
</protein>
<dbReference type="AlphaFoldDB" id="A0A7U3SMQ7"/>
<sequence length="50" mass="5424">MQLSTLFTVLTICVSANALANPQVVKIRDLNGRQAPTPPNSPKLANFEDE</sequence>
<reference evidence="3 4" key="1">
    <citation type="journal article" date="2018" name="PLoS Genet.">
        <title>Repeat elements organise 3D genome structure and mediate transcription in the filamentous fungus Epichloe festucae.</title>
        <authorList>
            <person name="Winter D.J."/>
            <person name="Ganley A.R.D."/>
            <person name="Young C.A."/>
            <person name="Liachko I."/>
            <person name="Schardl C.L."/>
            <person name="Dupont P.Y."/>
            <person name="Berry D."/>
            <person name="Ram A."/>
            <person name="Scott B."/>
            <person name="Cox M.P."/>
        </authorList>
    </citation>
    <scope>NUCLEOTIDE SEQUENCE [LARGE SCALE GENOMIC DNA]</scope>
    <source>
        <strain evidence="3 4">Fl1</strain>
    </source>
</reference>
<dbReference type="EMBL" id="CP031390">
    <property type="protein sequence ID" value="QPH15583.1"/>
    <property type="molecule type" value="Genomic_DNA"/>
</dbReference>
<keyword evidence="2" id="KW-0732">Signal</keyword>
<feature type="signal peptide" evidence="2">
    <location>
        <begin position="1"/>
        <end position="18"/>
    </location>
</feature>
<evidence type="ECO:0000313" key="3">
    <source>
        <dbReference type="EMBL" id="QPH15583.1"/>
    </source>
</evidence>
<name>A0A7U3SMQ7_EPIFF</name>
<feature type="region of interest" description="Disordered" evidence="1">
    <location>
        <begin position="30"/>
        <end position="50"/>
    </location>
</feature>
<evidence type="ECO:0000313" key="4">
    <source>
        <dbReference type="Proteomes" id="UP000594364"/>
    </source>
</evidence>
<evidence type="ECO:0000256" key="1">
    <source>
        <dbReference type="SAM" id="MobiDB-lite"/>
    </source>
</evidence>
<feature type="chain" id="PRO_5034039912" evidence="2">
    <location>
        <begin position="19"/>
        <end position="50"/>
    </location>
</feature>
<dbReference type="Proteomes" id="UP000594364">
    <property type="component" value="Chromosome 6"/>
</dbReference>
<organism evidence="3 4">
    <name type="scientific">Epichloe festucae (strain Fl1)</name>
    <dbReference type="NCBI Taxonomy" id="877507"/>
    <lineage>
        <taxon>Eukaryota</taxon>
        <taxon>Fungi</taxon>
        <taxon>Dikarya</taxon>
        <taxon>Ascomycota</taxon>
        <taxon>Pezizomycotina</taxon>
        <taxon>Sordariomycetes</taxon>
        <taxon>Hypocreomycetidae</taxon>
        <taxon>Hypocreales</taxon>
        <taxon>Clavicipitaceae</taxon>
        <taxon>Epichloe</taxon>
    </lineage>
</organism>
<proteinExistence type="predicted"/>
<accession>A0A7U3SMQ7</accession>